<dbReference type="OrthoDB" id="7933078at2759"/>
<dbReference type="STRING" id="1071381.G8C2B6"/>
<dbReference type="GO" id="GO:0000324">
    <property type="term" value="C:fungal-type vacuole"/>
    <property type="evidence" value="ECO:0007669"/>
    <property type="project" value="EnsemblFungi"/>
</dbReference>
<keyword evidence="7" id="KW-1185">Reference proteome</keyword>
<dbReference type="HOGENOM" id="CLU_058671_0_0_1"/>
<dbReference type="PANTHER" id="PTHR23291:SF50">
    <property type="entry name" value="PROTEIN LIFEGUARD 4"/>
    <property type="match status" value="1"/>
</dbReference>
<dbReference type="RefSeq" id="XP_003688728.1">
    <property type="nucleotide sequence ID" value="XM_003688680.1"/>
</dbReference>
<dbReference type="GO" id="GO:0005783">
    <property type="term" value="C:endoplasmic reticulum"/>
    <property type="evidence" value="ECO:0007669"/>
    <property type="project" value="EnsemblFungi"/>
</dbReference>
<accession>G8C2B6</accession>
<dbReference type="InterPro" id="IPR006214">
    <property type="entry name" value="Bax_inhibitor_1-related"/>
</dbReference>
<feature type="transmembrane region" description="Helical" evidence="5">
    <location>
        <begin position="267"/>
        <end position="283"/>
    </location>
</feature>
<dbReference type="GO" id="GO:0016020">
    <property type="term" value="C:membrane"/>
    <property type="evidence" value="ECO:0007669"/>
    <property type="project" value="UniProtKB-SubCell"/>
</dbReference>
<reference evidence="6 7" key="1">
    <citation type="journal article" date="2011" name="Proc. Natl. Acad. Sci. U.S.A.">
        <title>Evolutionary erosion of yeast sex chromosomes by mating-type switching accidents.</title>
        <authorList>
            <person name="Gordon J.L."/>
            <person name="Armisen D."/>
            <person name="Proux-Wera E."/>
            <person name="Oheigeartaigh S.S."/>
            <person name="Byrne K.P."/>
            <person name="Wolfe K.H."/>
        </authorList>
    </citation>
    <scope>NUCLEOTIDE SEQUENCE [LARGE SCALE GENOMIC DNA]</scope>
    <source>
        <strain evidence="7">ATCC 24235 / CBS 4417 / NBRC 1672 / NRRL Y-8282 / UCD 70-5</strain>
    </source>
</reference>
<name>G8C2B6_TETPH</name>
<dbReference type="eggNOG" id="KOG2322">
    <property type="taxonomic scope" value="Eukaryota"/>
</dbReference>
<keyword evidence="4 5" id="KW-0472">Membrane</keyword>
<dbReference type="GO" id="GO:0006915">
    <property type="term" value="P:apoptotic process"/>
    <property type="evidence" value="ECO:0007669"/>
    <property type="project" value="EnsemblFungi"/>
</dbReference>
<dbReference type="GeneID" id="11530900"/>
<dbReference type="Proteomes" id="UP000005666">
    <property type="component" value="Chromosome 16"/>
</dbReference>
<dbReference type="AlphaFoldDB" id="G8C2B6"/>
<dbReference type="GO" id="GO:0019722">
    <property type="term" value="P:calcium-mediated signaling"/>
    <property type="evidence" value="ECO:0007669"/>
    <property type="project" value="EnsemblFungi"/>
</dbReference>
<dbReference type="GO" id="GO:0005739">
    <property type="term" value="C:mitochondrion"/>
    <property type="evidence" value="ECO:0007669"/>
    <property type="project" value="EnsemblFungi"/>
</dbReference>
<feature type="transmembrane region" description="Helical" evidence="5">
    <location>
        <begin position="47"/>
        <end position="68"/>
    </location>
</feature>
<feature type="transmembrane region" description="Helical" evidence="5">
    <location>
        <begin position="141"/>
        <end position="162"/>
    </location>
</feature>
<dbReference type="EMBL" id="HE612871">
    <property type="protein sequence ID" value="CCE66294.1"/>
    <property type="molecule type" value="Genomic_DNA"/>
</dbReference>
<comment type="similarity">
    <text evidence="5">Belongs to the BI1 family.</text>
</comment>
<proteinExistence type="inferred from homology"/>
<evidence type="ECO:0000313" key="7">
    <source>
        <dbReference type="Proteomes" id="UP000005666"/>
    </source>
</evidence>
<dbReference type="OMA" id="FHVADWD"/>
<protein>
    <recommendedName>
        <fullName evidence="8">Bax inhibitor 1</fullName>
    </recommendedName>
</protein>
<evidence type="ECO:0000256" key="5">
    <source>
        <dbReference type="RuleBase" id="RU004379"/>
    </source>
</evidence>
<dbReference type="PANTHER" id="PTHR23291">
    <property type="entry name" value="BAX INHIBITOR-RELATED"/>
    <property type="match status" value="1"/>
</dbReference>
<comment type="subcellular location">
    <subcellularLocation>
        <location evidence="1">Membrane</location>
        <topology evidence="1">Multi-pass membrane protein</topology>
    </subcellularLocation>
</comment>
<evidence type="ECO:0000313" key="6">
    <source>
        <dbReference type="EMBL" id="CCE66294.1"/>
    </source>
</evidence>
<gene>
    <name evidence="6" type="primary">TPHA0P01360</name>
    <name evidence="6" type="ordered locus">TPHA_0P01360</name>
</gene>
<evidence type="ECO:0000256" key="2">
    <source>
        <dbReference type="ARBA" id="ARBA00022692"/>
    </source>
</evidence>
<evidence type="ECO:0000256" key="1">
    <source>
        <dbReference type="ARBA" id="ARBA00004141"/>
    </source>
</evidence>
<evidence type="ECO:0000256" key="4">
    <source>
        <dbReference type="ARBA" id="ARBA00023136"/>
    </source>
</evidence>
<keyword evidence="3 5" id="KW-1133">Transmembrane helix</keyword>
<dbReference type="GO" id="GO:0030968">
    <property type="term" value="P:endoplasmic reticulum unfolded protein response"/>
    <property type="evidence" value="ECO:0007669"/>
    <property type="project" value="EnsemblFungi"/>
</dbReference>
<evidence type="ECO:0008006" key="8">
    <source>
        <dbReference type="Google" id="ProtNLM"/>
    </source>
</evidence>
<organism evidence="6 7">
    <name type="scientific">Tetrapisispora phaffii (strain ATCC 24235 / CBS 4417 / NBRC 1672 / NRRL Y-8282 / UCD 70-5)</name>
    <name type="common">Yeast</name>
    <name type="synonym">Fabospora phaffii</name>
    <dbReference type="NCBI Taxonomy" id="1071381"/>
    <lineage>
        <taxon>Eukaryota</taxon>
        <taxon>Fungi</taxon>
        <taxon>Dikarya</taxon>
        <taxon>Ascomycota</taxon>
        <taxon>Saccharomycotina</taxon>
        <taxon>Saccharomycetes</taxon>
        <taxon>Saccharomycetales</taxon>
        <taxon>Saccharomycetaceae</taxon>
        <taxon>Tetrapisispora</taxon>
    </lineage>
</organism>
<dbReference type="Pfam" id="PF01027">
    <property type="entry name" value="Bax1-I"/>
    <property type="match status" value="1"/>
</dbReference>
<feature type="transmembrane region" description="Helical" evidence="5">
    <location>
        <begin position="227"/>
        <end position="246"/>
    </location>
</feature>
<keyword evidence="2 5" id="KW-0812">Transmembrane</keyword>
<sequence>MNSEYYSGATSGPYATTNTNDLPDDFKYSVKVISCEPEVRLKFQRKVYSILIIQLLITFLYSLAVLNLPYLQNFMVNHRGIFILSTIISLVTCIWLSFAPNSNTEDDDISQSFMPNTGDSTLLQHRNSKPWYHLASKKAQFTVLMIFTFAEAYSMSIVTLTYDSKTILSALLITLVVVVGVTVSSLSPLFQVSMNSLTSVYYWLNWALWLMIGVGISTLFFGGMGGFSNLIFGWFGAFVFTIYLFIDTQLIFRKCYIDDEIKCCMMLYLDIINLFLSILRIMSNSNED</sequence>
<feature type="transmembrane region" description="Helical" evidence="5">
    <location>
        <begin position="168"/>
        <end position="190"/>
    </location>
</feature>
<feature type="transmembrane region" description="Helical" evidence="5">
    <location>
        <begin position="202"/>
        <end position="221"/>
    </location>
</feature>
<evidence type="ECO:0000256" key="3">
    <source>
        <dbReference type="ARBA" id="ARBA00022989"/>
    </source>
</evidence>
<feature type="transmembrane region" description="Helical" evidence="5">
    <location>
        <begin position="80"/>
        <end position="98"/>
    </location>
</feature>
<dbReference type="KEGG" id="tpf:TPHA_0P01360"/>